<dbReference type="EC" id="2.4.-.-" evidence="2"/>
<dbReference type="OrthoDB" id="2065917at2"/>
<dbReference type="SUPFAM" id="SSF53448">
    <property type="entry name" value="Nucleotide-diphospho-sugar transferases"/>
    <property type="match status" value="1"/>
</dbReference>
<comment type="caution">
    <text evidence="2">The sequence shown here is derived from an EMBL/GenBank/DDBJ whole genome shotgun (WGS) entry which is preliminary data.</text>
</comment>
<dbReference type="Pfam" id="PF00535">
    <property type="entry name" value="Glycos_transf_2"/>
    <property type="match status" value="1"/>
</dbReference>
<feature type="domain" description="Glycosyltransferase 2-like" evidence="1">
    <location>
        <begin position="155"/>
        <end position="328"/>
    </location>
</feature>
<dbReference type="eggNOG" id="COG1216">
    <property type="taxonomic scope" value="Bacteria"/>
</dbReference>
<dbReference type="AlphaFoldDB" id="C9LUT5"/>
<dbReference type="eggNOG" id="COG0110">
    <property type="taxonomic scope" value="Bacteria"/>
</dbReference>
<accession>C9LUT5</accession>
<dbReference type="CDD" id="cd00761">
    <property type="entry name" value="Glyco_tranf_GTA_type"/>
    <property type="match status" value="1"/>
</dbReference>
<dbReference type="GO" id="GO:0016757">
    <property type="term" value="F:glycosyltransferase activity"/>
    <property type="evidence" value="ECO:0007669"/>
    <property type="project" value="UniProtKB-KW"/>
</dbReference>
<evidence type="ECO:0000313" key="2">
    <source>
        <dbReference type="EMBL" id="EEX77350.1"/>
    </source>
</evidence>
<dbReference type="InterPro" id="IPR001173">
    <property type="entry name" value="Glyco_trans_2-like"/>
</dbReference>
<dbReference type="Proteomes" id="UP000003505">
    <property type="component" value="Unassembled WGS sequence"/>
</dbReference>
<dbReference type="Gene3D" id="3.90.550.10">
    <property type="entry name" value="Spore Coat Polysaccharide Biosynthesis Protein SpsA, Chain A"/>
    <property type="match status" value="1"/>
</dbReference>
<evidence type="ECO:0000313" key="3">
    <source>
        <dbReference type="Proteomes" id="UP000003505"/>
    </source>
</evidence>
<dbReference type="STRING" id="546271.Selsp_2215"/>
<sequence>MSGKPAGKGIEMIETLQNLKKEGIRLYYFLPDFQAPEAVWRTVFDRYVKIFCAADNVALLLDLSAAEGVQEPLAQFSQALDALGDDAPAVLTFESEAALSSAALRLADVLILTREERSLRLLNHLETQPRILYGGDAAIFSRDEARGDDTHFDVSVCILTYRSDFLKLERTLASVVEQKGCSFEIVIADDGSEDFPRKAIEDALASKGFTAYKILQAPKNQGVVHNVYRAFSHARGKYIKNISPGDYLYSDHVLADMFRFMEESGYPAAFGRACYYREEGGYYHILDEMHPRNLEPYERNDFAAARRAHLLCQDYPIGAAFMTRRKLLMQYTKPLLGKAVHLEDRAYTLMIADGIDIGFWNHNLIWYEYGSGISTSTDERRQAQVIRDNQACFALIAEKYPELSSWCKWHIFNEEDMEDAWLDYYEEVKDYYQKVDASVAEAKRRGQWIYLQDVEPKALERIVQAEVILPPIDASKSSATSPS</sequence>
<keyword evidence="2" id="KW-0808">Transferase</keyword>
<keyword evidence="2" id="KW-0328">Glycosyltransferase</keyword>
<reference evidence="2 3" key="1">
    <citation type="submission" date="2009-09" db="EMBL/GenBank/DDBJ databases">
        <authorList>
            <person name="Weinstock G."/>
            <person name="Sodergren E."/>
            <person name="Clifton S."/>
            <person name="Fulton L."/>
            <person name="Fulton B."/>
            <person name="Courtney L."/>
            <person name="Fronick C."/>
            <person name="Harrison M."/>
            <person name="Strong C."/>
            <person name="Farmer C."/>
            <person name="Delahaunty K."/>
            <person name="Markovic C."/>
            <person name="Hall O."/>
            <person name="Minx P."/>
            <person name="Tomlinson C."/>
            <person name="Mitreva M."/>
            <person name="Nelson J."/>
            <person name="Hou S."/>
            <person name="Wollam A."/>
            <person name="Pepin K.H."/>
            <person name="Johnson M."/>
            <person name="Bhonagiri V."/>
            <person name="Nash W.E."/>
            <person name="Warren W."/>
            <person name="Chinwalla A."/>
            <person name="Mardis E.R."/>
            <person name="Wilson R.K."/>
        </authorList>
    </citation>
    <scope>NUCLEOTIDE SEQUENCE [LARGE SCALE GENOMIC DNA]</scope>
    <source>
        <strain evidence="3">ATCC 35185 / DSM 20758 / VPI D19B-28</strain>
    </source>
</reference>
<protein>
    <submittedName>
        <fullName evidence="2">Glycosyltransferase, group 2 family protein</fullName>
        <ecNumber evidence="2">2.4.-.-</ecNumber>
    </submittedName>
</protein>
<evidence type="ECO:0000259" key="1">
    <source>
        <dbReference type="Pfam" id="PF00535"/>
    </source>
</evidence>
<organism evidence="2 3">
    <name type="scientific">Selenomonas sputigena (strain ATCC 35185 / DSM 20758 / CCUG 44933 / VPI D19B-28)</name>
    <dbReference type="NCBI Taxonomy" id="546271"/>
    <lineage>
        <taxon>Bacteria</taxon>
        <taxon>Bacillati</taxon>
        <taxon>Bacillota</taxon>
        <taxon>Negativicutes</taxon>
        <taxon>Selenomonadales</taxon>
        <taxon>Selenomonadaceae</taxon>
        <taxon>Selenomonas</taxon>
    </lineage>
</organism>
<proteinExistence type="predicted"/>
<dbReference type="InterPro" id="IPR029044">
    <property type="entry name" value="Nucleotide-diphossugar_trans"/>
</dbReference>
<gene>
    <name evidence="2" type="ORF">SELSPUOL_01224</name>
</gene>
<dbReference type="EMBL" id="ACKP02000019">
    <property type="protein sequence ID" value="EEX77350.1"/>
    <property type="molecule type" value="Genomic_DNA"/>
</dbReference>
<name>C9LUT5_SELS3</name>